<dbReference type="InterPro" id="IPR005467">
    <property type="entry name" value="His_kinase_dom"/>
</dbReference>
<evidence type="ECO:0000313" key="11">
    <source>
        <dbReference type="EMBL" id="QEK51822.1"/>
    </source>
</evidence>
<evidence type="ECO:0000256" key="1">
    <source>
        <dbReference type="ARBA" id="ARBA00000085"/>
    </source>
</evidence>
<dbReference type="Pfam" id="PF01590">
    <property type="entry name" value="GAF"/>
    <property type="match status" value="1"/>
</dbReference>
<dbReference type="InterPro" id="IPR035965">
    <property type="entry name" value="PAS-like_dom_sf"/>
</dbReference>
<dbReference type="PROSITE" id="PS50113">
    <property type="entry name" value="PAC"/>
    <property type="match status" value="2"/>
</dbReference>
<dbReference type="InterPro" id="IPR029016">
    <property type="entry name" value="GAF-like_dom_sf"/>
</dbReference>
<keyword evidence="6" id="KW-0418">Kinase</keyword>
<dbReference type="SUPFAM" id="SSF55874">
    <property type="entry name" value="ATPase domain of HSP90 chaperone/DNA topoisomerase II/histidine kinase"/>
    <property type="match status" value="1"/>
</dbReference>
<name>A0A5C0VJ14_9SPHI</name>
<dbReference type="SUPFAM" id="SSF55785">
    <property type="entry name" value="PYP-like sensor domain (PAS domain)"/>
    <property type="match status" value="2"/>
</dbReference>
<dbReference type="NCBIfam" id="TIGR00229">
    <property type="entry name" value="sensory_box"/>
    <property type="match status" value="2"/>
</dbReference>
<dbReference type="Pfam" id="PF02518">
    <property type="entry name" value="HATPase_c"/>
    <property type="match status" value="1"/>
</dbReference>
<evidence type="ECO:0000256" key="2">
    <source>
        <dbReference type="ARBA" id="ARBA00006402"/>
    </source>
</evidence>
<dbReference type="EMBL" id="CP043329">
    <property type="protein sequence ID" value="QEK51822.1"/>
    <property type="molecule type" value="Genomic_DNA"/>
</dbReference>
<dbReference type="InterPro" id="IPR052162">
    <property type="entry name" value="Sensor_kinase/Photoreceptor"/>
</dbReference>
<dbReference type="InterPro" id="IPR016132">
    <property type="entry name" value="Phyto_chromo_attachment"/>
</dbReference>
<dbReference type="InterPro" id="IPR003661">
    <property type="entry name" value="HisK_dim/P_dom"/>
</dbReference>
<keyword evidence="12" id="KW-1185">Reference proteome</keyword>
<dbReference type="Gene3D" id="3.30.565.10">
    <property type="entry name" value="Histidine kinase-like ATPase, C-terminal domain"/>
    <property type="match status" value="1"/>
</dbReference>
<keyword evidence="4" id="KW-0597">Phosphoprotein</keyword>
<dbReference type="InterPro" id="IPR001610">
    <property type="entry name" value="PAC"/>
</dbReference>
<evidence type="ECO:0000259" key="9">
    <source>
        <dbReference type="PROSITE" id="PS50112"/>
    </source>
</evidence>
<dbReference type="InterPro" id="IPR004358">
    <property type="entry name" value="Sig_transdc_His_kin-like_C"/>
</dbReference>
<evidence type="ECO:0000256" key="5">
    <source>
        <dbReference type="ARBA" id="ARBA00022679"/>
    </source>
</evidence>
<evidence type="ECO:0000313" key="12">
    <source>
        <dbReference type="Proteomes" id="UP000323653"/>
    </source>
</evidence>
<dbReference type="SUPFAM" id="SSF47384">
    <property type="entry name" value="Homodimeric domain of signal transducing histidine kinase"/>
    <property type="match status" value="1"/>
</dbReference>
<dbReference type="SMART" id="SM00065">
    <property type="entry name" value="GAF"/>
    <property type="match status" value="1"/>
</dbReference>
<feature type="domain" description="PAS" evidence="9">
    <location>
        <begin position="307"/>
        <end position="380"/>
    </location>
</feature>
<organism evidence="11 12">
    <name type="scientific">Pedobacter aquae</name>
    <dbReference type="NCBI Taxonomy" id="2605747"/>
    <lineage>
        <taxon>Bacteria</taxon>
        <taxon>Pseudomonadati</taxon>
        <taxon>Bacteroidota</taxon>
        <taxon>Sphingobacteriia</taxon>
        <taxon>Sphingobacteriales</taxon>
        <taxon>Sphingobacteriaceae</taxon>
        <taxon>Pedobacter</taxon>
    </lineage>
</organism>
<dbReference type="PROSITE" id="PS50046">
    <property type="entry name" value="PHYTOCHROME_2"/>
    <property type="match status" value="1"/>
</dbReference>
<dbReference type="PROSITE" id="PS50112">
    <property type="entry name" value="PAS"/>
    <property type="match status" value="2"/>
</dbReference>
<dbReference type="InterPro" id="IPR003594">
    <property type="entry name" value="HATPase_dom"/>
</dbReference>
<dbReference type="RefSeq" id="WP_149074731.1">
    <property type="nucleotide sequence ID" value="NZ_CP043329.1"/>
</dbReference>
<proteinExistence type="inferred from homology"/>
<feature type="domain" description="Phytochrome chromophore attachment site" evidence="7">
    <location>
        <begin position="20"/>
        <end position="161"/>
    </location>
</feature>
<accession>A0A5C0VJ14</accession>
<reference evidence="11 12" key="1">
    <citation type="submission" date="2019-08" db="EMBL/GenBank/DDBJ databases">
        <title>Pedobacter sp. nov., isolated from Han river, South Korea.</title>
        <authorList>
            <person name="Lee D.-H."/>
            <person name="Kim Y.-S."/>
            <person name="Hwang E.-M."/>
            <person name="Le Tran T.C."/>
            <person name="Cha C.-J."/>
        </authorList>
    </citation>
    <scope>NUCLEOTIDE SEQUENCE [LARGE SCALE GENOMIC DNA]</scope>
    <source>
        <strain evidence="11 12">CJ43</strain>
    </source>
</reference>
<dbReference type="Gene3D" id="1.10.287.130">
    <property type="match status" value="1"/>
</dbReference>
<dbReference type="InterPro" id="IPR003018">
    <property type="entry name" value="GAF"/>
</dbReference>
<gene>
    <name evidence="11" type="ORF">FYC62_09315</name>
</gene>
<dbReference type="SMART" id="SM00091">
    <property type="entry name" value="PAS"/>
    <property type="match status" value="2"/>
</dbReference>
<evidence type="ECO:0000256" key="3">
    <source>
        <dbReference type="ARBA" id="ARBA00012438"/>
    </source>
</evidence>
<dbReference type="SUPFAM" id="SSF55781">
    <property type="entry name" value="GAF domain-like"/>
    <property type="match status" value="1"/>
</dbReference>
<dbReference type="InterPro" id="IPR036890">
    <property type="entry name" value="HATPase_C_sf"/>
</dbReference>
<dbReference type="InterPro" id="IPR036097">
    <property type="entry name" value="HisK_dim/P_sf"/>
</dbReference>
<dbReference type="AlphaFoldDB" id="A0A5C0VJ14"/>
<dbReference type="CDD" id="cd00130">
    <property type="entry name" value="PAS"/>
    <property type="match status" value="2"/>
</dbReference>
<feature type="domain" description="PAS" evidence="9">
    <location>
        <begin position="178"/>
        <end position="250"/>
    </location>
</feature>
<feature type="domain" description="PAC" evidence="10">
    <location>
        <begin position="254"/>
        <end position="306"/>
    </location>
</feature>
<dbReference type="PROSITE" id="PS50109">
    <property type="entry name" value="HIS_KIN"/>
    <property type="match status" value="1"/>
</dbReference>
<evidence type="ECO:0000259" key="8">
    <source>
        <dbReference type="PROSITE" id="PS50109"/>
    </source>
</evidence>
<dbReference type="SMART" id="SM00388">
    <property type="entry name" value="HisKA"/>
    <property type="match status" value="1"/>
</dbReference>
<dbReference type="PANTHER" id="PTHR43304:SF1">
    <property type="entry name" value="PAC DOMAIN-CONTAINING PROTEIN"/>
    <property type="match status" value="1"/>
</dbReference>
<protein>
    <recommendedName>
        <fullName evidence="3">histidine kinase</fullName>
        <ecNumber evidence="3">2.7.13.3</ecNumber>
    </recommendedName>
</protein>
<dbReference type="Pfam" id="PF08447">
    <property type="entry name" value="PAS_3"/>
    <property type="match status" value="2"/>
</dbReference>
<keyword evidence="5" id="KW-0808">Transferase</keyword>
<dbReference type="InterPro" id="IPR000700">
    <property type="entry name" value="PAS-assoc_C"/>
</dbReference>
<comment type="catalytic activity">
    <reaction evidence="1">
        <text>ATP + protein L-histidine = ADP + protein N-phospho-L-histidine.</text>
        <dbReference type="EC" id="2.7.13.3"/>
    </reaction>
</comment>
<dbReference type="GO" id="GO:0000155">
    <property type="term" value="F:phosphorelay sensor kinase activity"/>
    <property type="evidence" value="ECO:0007669"/>
    <property type="project" value="InterPro"/>
</dbReference>
<dbReference type="Pfam" id="PF00512">
    <property type="entry name" value="HisKA"/>
    <property type="match status" value="1"/>
</dbReference>
<dbReference type="PANTHER" id="PTHR43304">
    <property type="entry name" value="PHYTOCHROME-LIKE PROTEIN CPH1"/>
    <property type="match status" value="1"/>
</dbReference>
<dbReference type="PRINTS" id="PR00344">
    <property type="entry name" value="BCTRLSENSOR"/>
</dbReference>
<evidence type="ECO:0000259" key="7">
    <source>
        <dbReference type="PROSITE" id="PS50046"/>
    </source>
</evidence>
<dbReference type="InterPro" id="IPR013655">
    <property type="entry name" value="PAS_fold_3"/>
</dbReference>
<comment type="similarity">
    <text evidence="2">In the N-terminal section; belongs to the phytochrome family.</text>
</comment>
<dbReference type="EC" id="2.7.13.3" evidence="3"/>
<dbReference type="InterPro" id="IPR000014">
    <property type="entry name" value="PAS"/>
</dbReference>
<evidence type="ECO:0000256" key="6">
    <source>
        <dbReference type="ARBA" id="ARBA00022777"/>
    </source>
</evidence>
<evidence type="ECO:0000259" key="10">
    <source>
        <dbReference type="PROSITE" id="PS50113"/>
    </source>
</evidence>
<feature type="domain" description="Histidine kinase" evidence="8">
    <location>
        <begin position="444"/>
        <end position="663"/>
    </location>
</feature>
<feature type="domain" description="PAC" evidence="10">
    <location>
        <begin position="381"/>
        <end position="433"/>
    </location>
</feature>
<dbReference type="SMART" id="SM00387">
    <property type="entry name" value="HATPase_c"/>
    <property type="match status" value="1"/>
</dbReference>
<dbReference type="SMART" id="SM00086">
    <property type="entry name" value="PAC"/>
    <property type="match status" value="2"/>
</dbReference>
<sequence length="664" mass="76574">MLHLLVGISNANTVLLQESNVNESLQKVVEELGKATDVDRCYIFTNKIDTDGILKLYYTHEWCNKDIEIQLGNPDLSGLEYAIFPGLYETLINQEAYYGIVKESQNELFKEVMESQDIKAFLFTPIFCEGVFWGWMGYDDCQIERKWLPEEVEALHVVAKNIGIRLSREKSEQRVLHSQERFNLSVLGSQQGIWEFDVAENKWYFSQIYMSMAGYASQEFEQTFEFAVNIIHPDDKSNVVKAFDDYIHKRIPEFSVEFRQVHKEGHCVWVRGSAVGKWDDEGKLIYLAGSHLDITRLKTQQQELEEQRNEFDYLINNLAEVVFRLNTANEFTFLNDYWYNLTGYTQQESTHKTICSFMADDDVEFMKKQFSLLEGKANHAINIDVKLKHKDGNYRWVNVIASKFKSSFSDTSAFAGSIIDINDRKEAQEREKELTELKSNFVSMASHQFRTPLTVIYSNIELIESYASKLDDKSLERFTIFASRIKGEIDRMTELMNNILLFGRYNAQELSVNLKPVELSALIDRVLETYFSNQPDGRKINFDNKGIRKIVALDELLFIYILTNIISNAFKYSVGKPNPELEIVYKENEIDILVKDYGIGVPPDEKSKLFSSFYRASNTSTIQGSGLGLVIAKQFTELHQGTIKIDSELDKGTLVTLTLPNTYE</sequence>
<dbReference type="CDD" id="cd00075">
    <property type="entry name" value="HATPase"/>
    <property type="match status" value="1"/>
</dbReference>
<dbReference type="Gene3D" id="3.30.450.20">
    <property type="entry name" value="PAS domain"/>
    <property type="match status" value="2"/>
</dbReference>
<evidence type="ECO:0000256" key="4">
    <source>
        <dbReference type="ARBA" id="ARBA00022553"/>
    </source>
</evidence>
<dbReference type="Proteomes" id="UP000323653">
    <property type="component" value="Chromosome"/>
</dbReference>
<dbReference type="CDD" id="cd00082">
    <property type="entry name" value="HisKA"/>
    <property type="match status" value="1"/>
</dbReference>
<dbReference type="KEGG" id="pej:FYC62_09315"/>
<dbReference type="Gene3D" id="3.30.450.40">
    <property type="match status" value="1"/>
</dbReference>